<evidence type="ECO:0000313" key="2">
    <source>
        <dbReference type="Proteomes" id="UP000182334"/>
    </source>
</evidence>
<protein>
    <submittedName>
        <fullName evidence="1">CIC11C00000000126</fullName>
    </submittedName>
</protein>
<dbReference type="AlphaFoldDB" id="A0A1L0BZP3"/>
<organism evidence="1 2">
    <name type="scientific">Sungouiella intermedia</name>
    <dbReference type="NCBI Taxonomy" id="45354"/>
    <lineage>
        <taxon>Eukaryota</taxon>
        <taxon>Fungi</taxon>
        <taxon>Dikarya</taxon>
        <taxon>Ascomycota</taxon>
        <taxon>Saccharomycotina</taxon>
        <taxon>Pichiomycetes</taxon>
        <taxon>Metschnikowiaceae</taxon>
        <taxon>Sungouiella</taxon>
    </lineage>
</organism>
<sequence>MKPFLCGVDSNDLSFNLDELAENLSYIFELIMLTGYSMAMNLSLSRVSTTVAGYDKFVFNVQREDHNN</sequence>
<accession>A0A1L0BZP3</accession>
<proteinExistence type="predicted"/>
<gene>
    <name evidence="1" type="ORF">SAMEA4029010_CIC11G00000000126</name>
</gene>
<reference evidence="1 2" key="1">
    <citation type="submission" date="2016-10" db="EMBL/GenBank/DDBJ databases">
        <authorList>
            <person name="de Groot N.N."/>
        </authorList>
    </citation>
    <scope>NUCLEOTIDE SEQUENCE [LARGE SCALE GENOMIC DNA]</scope>
    <source>
        <strain evidence="1 2">CBS 141442</strain>
    </source>
</reference>
<evidence type="ECO:0000313" key="1">
    <source>
        <dbReference type="EMBL" id="SGZ56715.1"/>
    </source>
</evidence>
<keyword evidence="2" id="KW-1185">Reference proteome</keyword>
<name>A0A1L0BZP3_9ASCO</name>
<dbReference type="EMBL" id="LT635761">
    <property type="protein sequence ID" value="SGZ56715.1"/>
    <property type="molecule type" value="Genomic_DNA"/>
</dbReference>
<dbReference type="Proteomes" id="UP000182334">
    <property type="component" value="Chromosome VI"/>
</dbReference>